<dbReference type="GO" id="GO:0046872">
    <property type="term" value="F:metal ion binding"/>
    <property type="evidence" value="ECO:0007669"/>
    <property type="project" value="UniProtKB-KW"/>
</dbReference>
<reference evidence="11" key="1">
    <citation type="submission" date="2021-01" db="EMBL/GenBank/DDBJ databases">
        <authorList>
            <person name="Bezrukov I."/>
        </authorList>
    </citation>
    <scope>NUCLEOTIDE SEQUENCE</scope>
</reference>
<dbReference type="Pfam" id="PF01641">
    <property type="entry name" value="SelR"/>
    <property type="match status" value="1"/>
</dbReference>
<gene>
    <name evidence="11" type="ORF">AARE701A_LOCUS18808</name>
</gene>
<dbReference type="PANTHER" id="PTHR46081">
    <property type="entry name" value="PEPTIDE METHIONINE SULFOXIDE REDUCTASE 2"/>
    <property type="match status" value="1"/>
</dbReference>
<dbReference type="InterPro" id="IPR028427">
    <property type="entry name" value="Met_Sox_Rdtase_MsrB"/>
</dbReference>
<evidence type="ECO:0000256" key="8">
    <source>
        <dbReference type="ARBA" id="ARBA00048488"/>
    </source>
</evidence>
<dbReference type="NCBIfam" id="TIGR00357">
    <property type="entry name" value="peptide-methionine (R)-S-oxide reductase MsrB"/>
    <property type="match status" value="1"/>
</dbReference>
<proteinExistence type="inferred from homology"/>
<dbReference type="EMBL" id="LR999457">
    <property type="protein sequence ID" value="CAE6183976.1"/>
    <property type="molecule type" value="Genomic_DNA"/>
</dbReference>
<evidence type="ECO:0000256" key="7">
    <source>
        <dbReference type="ARBA" id="ARBA00023284"/>
    </source>
</evidence>
<dbReference type="GO" id="GO:0030091">
    <property type="term" value="P:protein repair"/>
    <property type="evidence" value="ECO:0007669"/>
    <property type="project" value="InterPro"/>
</dbReference>
<evidence type="ECO:0000256" key="5">
    <source>
        <dbReference type="ARBA" id="ARBA00022982"/>
    </source>
</evidence>
<evidence type="ECO:0000256" key="1">
    <source>
        <dbReference type="ARBA" id="ARBA00007174"/>
    </source>
</evidence>
<evidence type="ECO:0000256" key="2">
    <source>
        <dbReference type="ARBA" id="ARBA00012499"/>
    </source>
</evidence>
<comment type="similarity">
    <text evidence="1 9">Belongs to the MsrB Met sulfoxide reductase family.</text>
</comment>
<keyword evidence="6 9" id="KW-0560">Oxidoreductase</keyword>
<evidence type="ECO:0000256" key="9">
    <source>
        <dbReference type="RuleBase" id="RU365044"/>
    </source>
</evidence>
<dbReference type="SUPFAM" id="SSF51316">
    <property type="entry name" value="Mss4-like"/>
    <property type="match status" value="1"/>
</dbReference>
<keyword evidence="4 9" id="KW-0862">Zinc</keyword>
<accession>A0A8S2AVX3</accession>
<evidence type="ECO:0000256" key="6">
    <source>
        <dbReference type="ARBA" id="ARBA00023002"/>
    </source>
</evidence>
<dbReference type="InterPro" id="IPR011057">
    <property type="entry name" value="Mss4-like_sf"/>
</dbReference>
<dbReference type="GO" id="GO:0033743">
    <property type="term" value="F:peptide-methionine (R)-S-oxide reductase activity"/>
    <property type="evidence" value="ECO:0007669"/>
    <property type="project" value="UniProtKB-EC"/>
</dbReference>
<evidence type="ECO:0000313" key="12">
    <source>
        <dbReference type="Proteomes" id="UP000682877"/>
    </source>
</evidence>
<dbReference type="FunFam" id="2.170.150.20:FF:000009">
    <property type="entry name" value="Peptide-methionine (R)-S-oxide reductase"/>
    <property type="match status" value="1"/>
</dbReference>
<evidence type="ECO:0000256" key="3">
    <source>
        <dbReference type="ARBA" id="ARBA00022723"/>
    </source>
</evidence>
<evidence type="ECO:0000259" key="10">
    <source>
        <dbReference type="PROSITE" id="PS51790"/>
    </source>
</evidence>
<dbReference type="PROSITE" id="PS51790">
    <property type="entry name" value="MSRB"/>
    <property type="match status" value="1"/>
</dbReference>
<dbReference type="Gene3D" id="2.170.150.20">
    <property type="entry name" value="Peptide methionine sulfoxide reductase"/>
    <property type="match status" value="1"/>
</dbReference>
<keyword evidence="5" id="KW-0813">Transport</keyword>
<keyword evidence="3 9" id="KW-0479">Metal-binding</keyword>
<evidence type="ECO:0000256" key="4">
    <source>
        <dbReference type="ARBA" id="ARBA00022833"/>
    </source>
</evidence>
<dbReference type="Proteomes" id="UP000682877">
    <property type="component" value="Chromosome 7"/>
</dbReference>
<comment type="catalytic activity">
    <reaction evidence="8 9">
        <text>L-methionyl-[protein] + [thioredoxin]-disulfide + H2O = L-methionyl-(R)-S-oxide-[protein] + [thioredoxin]-dithiol</text>
        <dbReference type="Rhea" id="RHEA:24164"/>
        <dbReference type="Rhea" id="RHEA-COMP:10698"/>
        <dbReference type="Rhea" id="RHEA-COMP:10700"/>
        <dbReference type="Rhea" id="RHEA-COMP:12313"/>
        <dbReference type="Rhea" id="RHEA-COMP:12314"/>
        <dbReference type="ChEBI" id="CHEBI:15377"/>
        <dbReference type="ChEBI" id="CHEBI:16044"/>
        <dbReference type="ChEBI" id="CHEBI:29950"/>
        <dbReference type="ChEBI" id="CHEBI:45764"/>
        <dbReference type="ChEBI" id="CHEBI:50058"/>
        <dbReference type="EC" id="1.8.4.12"/>
    </reaction>
</comment>
<dbReference type="InterPro" id="IPR002579">
    <property type="entry name" value="Met_Sox_Rdtase_MsrB_dom"/>
</dbReference>
<evidence type="ECO:0000313" key="11">
    <source>
        <dbReference type="EMBL" id="CAE6183976.1"/>
    </source>
</evidence>
<organism evidence="11 12">
    <name type="scientific">Arabidopsis arenosa</name>
    <name type="common">Sand rock-cress</name>
    <name type="synonym">Cardaminopsis arenosa</name>
    <dbReference type="NCBI Taxonomy" id="38785"/>
    <lineage>
        <taxon>Eukaryota</taxon>
        <taxon>Viridiplantae</taxon>
        <taxon>Streptophyta</taxon>
        <taxon>Embryophyta</taxon>
        <taxon>Tracheophyta</taxon>
        <taxon>Spermatophyta</taxon>
        <taxon>Magnoliopsida</taxon>
        <taxon>eudicotyledons</taxon>
        <taxon>Gunneridae</taxon>
        <taxon>Pentapetalae</taxon>
        <taxon>rosids</taxon>
        <taxon>malvids</taxon>
        <taxon>Brassicales</taxon>
        <taxon>Brassicaceae</taxon>
        <taxon>Camelineae</taxon>
        <taxon>Arabidopsis</taxon>
    </lineage>
</organism>
<keyword evidence="5" id="KW-0249">Electron transport</keyword>
<feature type="domain" description="MsrB" evidence="10">
    <location>
        <begin position="19"/>
        <end position="140"/>
    </location>
</feature>
<dbReference type="GO" id="GO:0006979">
    <property type="term" value="P:response to oxidative stress"/>
    <property type="evidence" value="ECO:0007669"/>
    <property type="project" value="InterPro"/>
</dbReference>
<name>A0A8S2AVX3_ARAAE</name>
<dbReference type="EC" id="1.8.4.12" evidence="2 9"/>
<protein>
    <recommendedName>
        <fullName evidence="2 9">Peptide-methionine (R)-S-oxide reductase</fullName>
        <ecNumber evidence="2 9">1.8.4.12</ecNumber>
    </recommendedName>
</protein>
<dbReference type="PANTHER" id="PTHR46081:SF3">
    <property type="entry name" value="PEPTIDE METHIONINE SULFOXIDE REDUCTASE B7-RELATED"/>
    <property type="match status" value="1"/>
</dbReference>
<comment type="cofactor">
    <cofactor evidence="9">
        <name>Zn(2+)</name>
        <dbReference type="ChEBI" id="CHEBI:29105"/>
    </cofactor>
    <text evidence="9">Binds 1 zinc ion per subunit.</text>
</comment>
<dbReference type="AlphaFoldDB" id="A0A8S2AVX3"/>
<keyword evidence="7" id="KW-0676">Redox-active center</keyword>
<sequence length="144" mass="15717">MAAMTTAAIPATRSFQKQEEEWRAVLSPEQFRVLRLKGTDKRGKGEYTKKFEEGTYSCAGCGTALYKSTTKFDSGCGWPAFFDAIPGAIKQTPEAGGRRMEITCSVCDGHLGHVFKGEGYSTPTDQRHCVNSVSLKFASTNSSQ</sequence>
<comment type="function">
    <text evidence="9">Catalyzes the reduction of methionine sulfoxide (MetSO) to methionine in proteins. Plays a protective role against oxidative stress by restoring activity to proteins that have been inactivated by methionine oxidation. MSRB family specifically reduces the MetSO R-enantiomer.</text>
</comment>
<keyword evidence="12" id="KW-1185">Reference proteome</keyword>